<reference evidence="1" key="1">
    <citation type="submission" date="2018-05" db="EMBL/GenBank/DDBJ databases">
        <title>Draft genome of Mucuna pruriens seed.</title>
        <authorList>
            <person name="Nnadi N.E."/>
            <person name="Vos R."/>
            <person name="Hasami M.H."/>
            <person name="Devisetty U.K."/>
            <person name="Aguiy J.C."/>
        </authorList>
    </citation>
    <scope>NUCLEOTIDE SEQUENCE [LARGE SCALE GENOMIC DNA]</scope>
    <source>
        <strain evidence="1">JCA_2017</strain>
    </source>
</reference>
<proteinExistence type="predicted"/>
<protein>
    <submittedName>
        <fullName evidence="1">Uncharacterized protein</fullName>
    </submittedName>
</protein>
<dbReference type="Proteomes" id="UP000257109">
    <property type="component" value="Unassembled WGS sequence"/>
</dbReference>
<gene>
    <name evidence="1" type="ORF">CR513_00684</name>
</gene>
<keyword evidence="2" id="KW-1185">Reference proteome</keyword>
<name>A0A371IGX6_MUCPR</name>
<comment type="caution">
    <text evidence="1">The sequence shown here is derived from an EMBL/GenBank/DDBJ whole genome shotgun (WGS) entry which is preliminary data.</text>
</comment>
<accession>A0A371IGX6</accession>
<feature type="non-terminal residue" evidence="1">
    <location>
        <position position="1"/>
    </location>
</feature>
<organism evidence="1 2">
    <name type="scientific">Mucuna pruriens</name>
    <name type="common">Velvet bean</name>
    <name type="synonym">Dolichos pruriens</name>
    <dbReference type="NCBI Taxonomy" id="157652"/>
    <lineage>
        <taxon>Eukaryota</taxon>
        <taxon>Viridiplantae</taxon>
        <taxon>Streptophyta</taxon>
        <taxon>Embryophyta</taxon>
        <taxon>Tracheophyta</taxon>
        <taxon>Spermatophyta</taxon>
        <taxon>Magnoliopsida</taxon>
        <taxon>eudicotyledons</taxon>
        <taxon>Gunneridae</taxon>
        <taxon>Pentapetalae</taxon>
        <taxon>rosids</taxon>
        <taxon>fabids</taxon>
        <taxon>Fabales</taxon>
        <taxon>Fabaceae</taxon>
        <taxon>Papilionoideae</taxon>
        <taxon>50 kb inversion clade</taxon>
        <taxon>NPAAA clade</taxon>
        <taxon>indigoferoid/millettioid clade</taxon>
        <taxon>Phaseoleae</taxon>
        <taxon>Mucuna</taxon>
    </lineage>
</organism>
<dbReference type="EMBL" id="QJKJ01000100">
    <property type="protein sequence ID" value="RDY14270.1"/>
    <property type="molecule type" value="Genomic_DNA"/>
</dbReference>
<evidence type="ECO:0000313" key="1">
    <source>
        <dbReference type="EMBL" id="RDY14270.1"/>
    </source>
</evidence>
<dbReference type="OrthoDB" id="1342812at2759"/>
<evidence type="ECO:0000313" key="2">
    <source>
        <dbReference type="Proteomes" id="UP000257109"/>
    </source>
</evidence>
<sequence length="692" mass="77441">MTNRVRHLATSARKRNVVLVEAFFPLLVKVVKGARDVRGVRAFRTTTGLVVLGRIPLLNIRDRGKVAGPIISKEKEPGYLFHSTFRPPDSTDFLITRRLELICFDQGKSPVSHQLGAGHACHVPSIAPNLCRFWRTVLHPGELMRFRRAQRPEASPFTVRRTNTIRRLHTKSSLTEYACLSRVRQNRCCLMGTPPILLSMSSLTVPISTNRCFQIRLPVDISSNSSIREANCCVKESISRHKPRGRSCATPPGRYAIDGRISSGSPLLAEMNGSEGGAGFYFRAGGSVRLRMRTSFPSAHSPFTRFSKQRRKGGQQVPRALCPTHLSRSKCSSPVPPNAPISRQRSCECAVMLRMLRHRIDRPSSRSFPVHSLYISDTQGRTRWEGSSPSLCPADHSAGILHSRLRLTAARGWSCRYVSLSGSLAPPVISFYDMLLSSPYSICNLVISASLRVSTSERNGGLHSALQDPPTLMKTRVGRSSIHLTGGVDNEATFTTFSLLSLCCSKILMVGFNRNLFHRGQRGMPLYMLHRSMLLGKRLPLDPPLEHEGRIHKRLSIMKVCLWLCIYLCLLDQWLKLLLLQRFSCDLFSFRPCSCTHLKVQYLNAPSALGKGGPRLILMLSSWGDLSSFRIALFKIDSCNRSEAFIPNREGLLVITEGMTKELLLRAIDFPTEMERMRSYSLSIADAKTKRA</sequence>
<dbReference type="AlphaFoldDB" id="A0A371IGX6"/>